<accession>A0A0U3JDD2</accession>
<organism evidence="1">
    <name type="scientific">Diaphorina citri reovirus</name>
    <dbReference type="NCBI Taxonomy" id="557218"/>
    <lineage>
        <taxon>Viruses</taxon>
        <taxon>Riboviria</taxon>
        <taxon>Orthornavirae</taxon>
        <taxon>Duplornaviricota</taxon>
        <taxon>Resentoviricetes</taxon>
        <taxon>Reovirales</taxon>
    </lineage>
</organism>
<sequence length="562" mass="65819">MAHESLPDFMTLILPYYINNSIITTNDKIDLFSYYTKKNSRYSLRIFNRYSRLHNKYIQTIKSTVDLLGMNALNLNNLFFRLQTIYDINQSYPDYLAKNLLKGTKLGFLLYVDDISEKIEIAGSPKFYTLKDITWFEENFKTEDAKYNFILDKFKQGVIIKLPLSLRNSQVFSKYESYVLLRNAKNTNKYISSIYNVIFDPLYLTYSIHKNISQFSTKPLFISALMSMLDLVRFDIDEPPELNLASSQFISIKVTGRPKGGHRFVVNGWVDKANFKFITIQPFRIHHLVLYMSTPTNSNFIDYDFREEAENVLSIEPGPNSRLVYQSLMGSLLFKFCDGLVTNQLNFLIGNKGTGKTTLFNKLSEMFQNLKTIDSDEYGMFITFLLRKFDLHFDELVAKEIQINELSALYNEYVSTDIDYRSFFELTMSECIGSIGKDERRISSSTENYNRILFDIFGKYYSGCLSDNYIGYRAYIEICQRRWIRDDNYSNVLIGLHCSIERTYPATEYNYLVFRSIYNPKKFLITRDDPLVELKLYDFYDTNHADANSFTMMDILYGCTRA</sequence>
<evidence type="ECO:0000313" key="1">
    <source>
        <dbReference type="EMBL" id="ALV85434.1"/>
    </source>
</evidence>
<proteinExistence type="predicted"/>
<name>A0A0U3JDD2_9REOV</name>
<dbReference type="InterPro" id="IPR027417">
    <property type="entry name" value="P-loop_NTPase"/>
</dbReference>
<dbReference type="EMBL" id="KT698836">
    <property type="protein sequence ID" value="ALV85434.1"/>
    <property type="molecule type" value="Genomic_RNA"/>
</dbReference>
<protein>
    <submittedName>
        <fullName evidence="1">73.5 kDa protein</fullName>
    </submittedName>
</protein>
<reference evidence="1" key="1">
    <citation type="submission" date="2015-08" db="EMBL/GenBank/DDBJ databases">
        <title>A diverse array of new viral sequences identified in worldwide populations of the Asian citrus psyllid (Diaphorina citri) using viral metagenomics.</title>
        <authorList>
            <person name="Nouri S."/>
            <person name="Salem N."/>
            <person name="Nigg J.C."/>
            <person name="Falk B.W."/>
        </authorList>
    </citation>
    <scope>NUCLEOTIDE SEQUENCE</scope>
    <source>
        <strain evidence="1">FL7</strain>
    </source>
</reference>
<dbReference type="SUPFAM" id="SSF52540">
    <property type="entry name" value="P-loop containing nucleoside triphosphate hydrolases"/>
    <property type="match status" value="1"/>
</dbReference>